<feature type="compositionally biased region" description="Low complexity" evidence="1">
    <location>
        <begin position="62"/>
        <end position="80"/>
    </location>
</feature>
<feature type="region of interest" description="Disordered" evidence="1">
    <location>
        <begin position="61"/>
        <end position="89"/>
    </location>
</feature>
<feature type="domain" description="SH3b" evidence="2">
    <location>
        <begin position="299"/>
        <end position="367"/>
    </location>
</feature>
<dbReference type="EMBL" id="VXRG01000107">
    <property type="protein sequence ID" value="MXY94324.1"/>
    <property type="molecule type" value="Genomic_DNA"/>
</dbReference>
<evidence type="ECO:0000256" key="1">
    <source>
        <dbReference type="SAM" id="MobiDB-lite"/>
    </source>
</evidence>
<organism evidence="3">
    <name type="scientific">Caldilineaceae bacterium SB0664_bin_27</name>
    <dbReference type="NCBI Taxonomy" id="2605260"/>
    <lineage>
        <taxon>Bacteria</taxon>
        <taxon>Bacillati</taxon>
        <taxon>Chloroflexota</taxon>
        <taxon>Caldilineae</taxon>
        <taxon>Caldilineales</taxon>
        <taxon>Caldilineaceae</taxon>
    </lineage>
</organism>
<dbReference type="InterPro" id="IPR003646">
    <property type="entry name" value="SH3-like_bac-type"/>
</dbReference>
<sequence length="611" mass="67089">MRGISYLVPLFLFCFGWFARTATELPLLSDSTTPRRGVSLAGYHAPGTPGKLYVTSSDVRLPTHSSSSQSPSPTYTPTPSEINTEVAPPPAAPDTFKVSVDWHAFEDAAHGLTLFCPPQWLFFDGSQAATLQQDMAAMDRAEVVNLLTELRSSVQLSRLVGFGFAFPQEPPKLLHANSVIVEIFPAKGLALYEFGQGAAAALDRRTGIDVDSFDLITRLRPRREEAVSIRFRGAVPVPTTSQSILTGDRTAGWQVVLLSPDAEYLLVLTFSVLGEMFEELEPLLTEMVRRVQWAGDHRETEAGIGPVTITNRTMYVHSEPSPYSPTIGKIVAGEQFSILERDFSGEWWRISYGGQPGWVSDRLVAANIPDAPVSVPVAMIERRVNVRSGPGASNPVIGVAVAGQQYLITGRSEAGDWWRIDKDGRHGWVFGELVTPLDVRGVQVAVVKFPAPPLLPVTEALMSVNRRANMRAGPDNSYPIVGEVVPGRQYMITGRNAAGDWWRIDEDGRHGWIYDDLVELVNEGSVRIVARFPLPPLLPATEAVLTFSRRMNVYSGPGGRFPVIDTTVPGYQYPITGRNVVGSWWQIDNHGQPGWVFGQFVAPVEQTDEGQ</sequence>
<proteinExistence type="predicted"/>
<dbReference type="Gene3D" id="2.30.30.40">
    <property type="entry name" value="SH3 Domains"/>
    <property type="match status" value="4"/>
</dbReference>
<dbReference type="SMART" id="SM00287">
    <property type="entry name" value="SH3b"/>
    <property type="match status" value="4"/>
</dbReference>
<feature type="domain" description="SH3b" evidence="2">
    <location>
        <begin position="371"/>
        <end position="438"/>
    </location>
</feature>
<feature type="domain" description="SH3b" evidence="2">
    <location>
        <begin position="458"/>
        <end position="521"/>
    </location>
</feature>
<comment type="caution">
    <text evidence="3">The sequence shown here is derived from an EMBL/GenBank/DDBJ whole genome shotgun (WGS) entry which is preliminary data.</text>
</comment>
<reference evidence="3" key="1">
    <citation type="submission" date="2019-09" db="EMBL/GenBank/DDBJ databases">
        <title>Characterisation of the sponge microbiome using genome-centric metagenomics.</title>
        <authorList>
            <person name="Engelberts J.P."/>
            <person name="Robbins S.J."/>
            <person name="De Goeij J.M."/>
            <person name="Aranda M."/>
            <person name="Bell S.C."/>
            <person name="Webster N.S."/>
        </authorList>
    </citation>
    <scope>NUCLEOTIDE SEQUENCE</scope>
    <source>
        <strain evidence="3">SB0664_bin_27</strain>
    </source>
</reference>
<dbReference type="AlphaFoldDB" id="A0A6B0YT96"/>
<dbReference type="Pfam" id="PF08239">
    <property type="entry name" value="SH3_3"/>
    <property type="match status" value="3"/>
</dbReference>
<dbReference type="InterPro" id="IPR052354">
    <property type="entry name" value="Cell_Wall_Dynamics_Protein"/>
</dbReference>
<name>A0A6B0YT96_9CHLR</name>
<evidence type="ECO:0000313" key="3">
    <source>
        <dbReference type="EMBL" id="MXY94324.1"/>
    </source>
</evidence>
<dbReference type="PANTHER" id="PTHR34408:SF1">
    <property type="entry name" value="GLYCOSYL HYDROLASE FAMILY 19 DOMAIN-CONTAINING PROTEIN HI_1415"/>
    <property type="match status" value="1"/>
</dbReference>
<accession>A0A6B0YT96</accession>
<dbReference type="PROSITE" id="PS51781">
    <property type="entry name" value="SH3B"/>
    <property type="match status" value="3"/>
</dbReference>
<evidence type="ECO:0000259" key="2">
    <source>
        <dbReference type="PROSITE" id="PS51781"/>
    </source>
</evidence>
<protein>
    <submittedName>
        <fullName evidence="3">SH3 domain-containing protein</fullName>
    </submittedName>
</protein>
<gene>
    <name evidence="3" type="ORF">F4Y42_12855</name>
</gene>
<dbReference type="PANTHER" id="PTHR34408">
    <property type="entry name" value="FAMILY PROTEIN, PUTATIVE-RELATED"/>
    <property type="match status" value="1"/>
</dbReference>